<protein>
    <recommendedName>
        <fullName evidence="4">DUF2938 domain-containing protein</fullName>
    </recommendedName>
</protein>
<accession>D2QC46</accession>
<proteinExistence type="predicted"/>
<dbReference type="InterPro" id="IPR021329">
    <property type="entry name" value="DUF2938"/>
</dbReference>
<organism evidence="2 3">
    <name type="scientific">Spirosoma linguale (strain ATCC 33905 / DSM 74 / LMG 10896 / Claus 1)</name>
    <dbReference type="NCBI Taxonomy" id="504472"/>
    <lineage>
        <taxon>Bacteria</taxon>
        <taxon>Pseudomonadati</taxon>
        <taxon>Bacteroidota</taxon>
        <taxon>Cytophagia</taxon>
        <taxon>Cytophagales</taxon>
        <taxon>Cytophagaceae</taxon>
        <taxon>Spirosoma</taxon>
    </lineage>
</organism>
<evidence type="ECO:0000313" key="2">
    <source>
        <dbReference type="EMBL" id="ADB39781.1"/>
    </source>
</evidence>
<dbReference type="RefSeq" id="WP_012928296.1">
    <property type="nucleotide sequence ID" value="NC_013730.1"/>
</dbReference>
<evidence type="ECO:0000313" key="3">
    <source>
        <dbReference type="Proteomes" id="UP000002028"/>
    </source>
</evidence>
<dbReference type="eggNOG" id="ENOG5031TIF">
    <property type="taxonomic scope" value="Bacteria"/>
</dbReference>
<evidence type="ECO:0000256" key="1">
    <source>
        <dbReference type="SAM" id="Phobius"/>
    </source>
</evidence>
<dbReference type="AlphaFoldDB" id="D2QC46"/>
<dbReference type="Pfam" id="PF11158">
    <property type="entry name" value="DUF2938"/>
    <property type="match status" value="1"/>
</dbReference>
<dbReference type="KEGG" id="sli:Slin_3786"/>
<keyword evidence="1" id="KW-0472">Membrane</keyword>
<evidence type="ECO:0008006" key="4">
    <source>
        <dbReference type="Google" id="ProtNLM"/>
    </source>
</evidence>
<gene>
    <name evidence="2" type="ordered locus">Slin_3786</name>
</gene>
<keyword evidence="1" id="KW-1133">Transmembrane helix</keyword>
<reference evidence="2 3" key="1">
    <citation type="journal article" date="2010" name="Stand. Genomic Sci.">
        <title>Complete genome sequence of Spirosoma linguale type strain (1).</title>
        <authorList>
            <person name="Lail K."/>
            <person name="Sikorski J."/>
            <person name="Saunders E."/>
            <person name="Lapidus A."/>
            <person name="Glavina Del Rio T."/>
            <person name="Copeland A."/>
            <person name="Tice H."/>
            <person name="Cheng J.-F."/>
            <person name="Lucas S."/>
            <person name="Nolan M."/>
            <person name="Bruce D."/>
            <person name="Goodwin L."/>
            <person name="Pitluck S."/>
            <person name="Ivanova N."/>
            <person name="Mavromatis K."/>
            <person name="Ovchinnikova G."/>
            <person name="Pati A."/>
            <person name="Chen A."/>
            <person name="Palaniappan K."/>
            <person name="Land M."/>
            <person name="Hauser L."/>
            <person name="Chang Y.-J."/>
            <person name="Jeffries C.D."/>
            <person name="Chain P."/>
            <person name="Brettin T."/>
            <person name="Detter J.C."/>
            <person name="Schuetze A."/>
            <person name="Rohde M."/>
            <person name="Tindall B.J."/>
            <person name="Goeker M."/>
            <person name="Bristow J."/>
            <person name="Eisen J.A."/>
            <person name="Markowitz V."/>
            <person name="Hugenholtz P."/>
            <person name="Kyrpides N.C."/>
            <person name="Klenk H.-P."/>
            <person name="Chen F."/>
        </authorList>
    </citation>
    <scope>NUCLEOTIDE SEQUENCE [LARGE SCALE GENOMIC DNA]</scope>
    <source>
        <strain evidence="3">ATCC 33905 / DSM 74 / LMG 10896 / Claus 1</strain>
    </source>
</reference>
<sequence>MKTAVKIILTGIGGTLATDGWSWMLRLLNIHSHGLPLVGSWIIAHLGNALQLSLAGQELILGWIAHYCLGISFAFLLRFLYGRKWFENPSIAGALVLGLITLIISILLIQPVLGFGIAFSRMPHPGTLVTKVVLFHLVYSLGIFGVANGLKNNRFVSHQQVRL</sequence>
<keyword evidence="3" id="KW-1185">Reference proteome</keyword>
<dbReference type="EMBL" id="CP001769">
    <property type="protein sequence ID" value="ADB39781.1"/>
    <property type="molecule type" value="Genomic_DNA"/>
</dbReference>
<feature type="transmembrane region" description="Helical" evidence="1">
    <location>
        <begin position="60"/>
        <end position="81"/>
    </location>
</feature>
<keyword evidence="1" id="KW-0812">Transmembrane</keyword>
<dbReference type="Proteomes" id="UP000002028">
    <property type="component" value="Chromosome"/>
</dbReference>
<dbReference type="HOGENOM" id="CLU_116614_0_0_10"/>
<name>D2QC46_SPILD</name>
<dbReference type="STRING" id="504472.Slin_3786"/>
<feature type="transmembrane region" description="Helical" evidence="1">
    <location>
        <begin position="132"/>
        <end position="150"/>
    </location>
</feature>
<feature type="transmembrane region" description="Helical" evidence="1">
    <location>
        <begin position="93"/>
        <end position="120"/>
    </location>
</feature>